<evidence type="ECO:0000313" key="5">
    <source>
        <dbReference type="EMBL" id="SNY56440.1"/>
    </source>
</evidence>
<dbReference type="Gene3D" id="3.10.105.10">
    <property type="entry name" value="Dipeptide-binding Protein, Domain 3"/>
    <property type="match status" value="1"/>
</dbReference>
<feature type="domain" description="Solute-binding protein family 5" evidence="4">
    <location>
        <begin position="67"/>
        <end position="413"/>
    </location>
</feature>
<dbReference type="GO" id="GO:0043190">
    <property type="term" value="C:ATP-binding cassette (ABC) transporter complex"/>
    <property type="evidence" value="ECO:0007669"/>
    <property type="project" value="InterPro"/>
</dbReference>
<dbReference type="PIRSF" id="PIRSF002741">
    <property type="entry name" value="MppA"/>
    <property type="match status" value="1"/>
</dbReference>
<comment type="similarity">
    <text evidence="2">Belongs to the bacterial solute-binding protein 5 family.</text>
</comment>
<evidence type="ECO:0000256" key="3">
    <source>
        <dbReference type="SAM" id="SignalP"/>
    </source>
</evidence>
<dbReference type="PANTHER" id="PTHR30290:SF81">
    <property type="entry name" value="OLIGOPEPTIDE-BINDING PROTEIN OPPA"/>
    <property type="match status" value="1"/>
</dbReference>
<gene>
    <name evidence="5" type="ORF">SAMN06297129_3289</name>
</gene>
<keyword evidence="3" id="KW-0732">Signal</keyword>
<evidence type="ECO:0000259" key="4">
    <source>
        <dbReference type="Pfam" id="PF00496"/>
    </source>
</evidence>
<feature type="signal peptide" evidence="3">
    <location>
        <begin position="1"/>
        <end position="22"/>
    </location>
</feature>
<dbReference type="Gene3D" id="3.40.190.10">
    <property type="entry name" value="Periplasmic binding protein-like II"/>
    <property type="match status" value="1"/>
</dbReference>
<feature type="chain" id="PRO_5013284211" evidence="3">
    <location>
        <begin position="23"/>
        <end position="512"/>
    </location>
</feature>
<dbReference type="InterPro" id="IPR030678">
    <property type="entry name" value="Peptide/Ni-bd"/>
</dbReference>
<accession>A0A285J7W8</accession>
<dbReference type="GO" id="GO:0030288">
    <property type="term" value="C:outer membrane-bounded periplasmic space"/>
    <property type="evidence" value="ECO:0007669"/>
    <property type="project" value="UniProtKB-ARBA"/>
</dbReference>
<proteinExistence type="inferred from homology"/>
<dbReference type="AlphaFoldDB" id="A0A285J7W8"/>
<evidence type="ECO:0000256" key="1">
    <source>
        <dbReference type="ARBA" id="ARBA00004418"/>
    </source>
</evidence>
<dbReference type="EMBL" id="OBEA01000006">
    <property type="protein sequence ID" value="SNY56440.1"/>
    <property type="molecule type" value="Genomic_DNA"/>
</dbReference>
<dbReference type="RefSeq" id="WP_232617812.1">
    <property type="nucleotide sequence ID" value="NZ_OBEA01000006.1"/>
</dbReference>
<evidence type="ECO:0000256" key="2">
    <source>
        <dbReference type="ARBA" id="ARBA00005695"/>
    </source>
</evidence>
<organism evidence="5 6">
    <name type="scientific">Pseudooceanicola antarcticus</name>
    <dbReference type="NCBI Taxonomy" id="1247613"/>
    <lineage>
        <taxon>Bacteria</taxon>
        <taxon>Pseudomonadati</taxon>
        <taxon>Pseudomonadota</taxon>
        <taxon>Alphaproteobacteria</taxon>
        <taxon>Rhodobacterales</taxon>
        <taxon>Paracoccaceae</taxon>
        <taxon>Pseudooceanicola</taxon>
    </lineage>
</organism>
<dbReference type="GO" id="GO:1904680">
    <property type="term" value="F:peptide transmembrane transporter activity"/>
    <property type="evidence" value="ECO:0007669"/>
    <property type="project" value="TreeGrafter"/>
</dbReference>
<evidence type="ECO:0000313" key="6">
    <source>
        <dbReference type="Proteomes" id="UP000231655"/>
    </source>
</evidence>
<dbReference type="GO" id="GO:0015833">
    <property type="term" value="P:peptide transport"/>
    <property type="evidence" value="ECO:0007669"/>
    <property type="project" value="TreeGrafter"/>
</dbReference>
<comment type="subcellular location">
    <subcellularLocation>
        <location evidence="1">Periplasm</location>
    </subcellularLocation>
</comment>
<dbReference type="Pfam" id="PF00496">
    <property type="entry name" value="SBP_bac_5"/>
    <property type="match status" value="1"/>
</dbReference>
<dbReference type="InterPro" id="IPR000914">
    <property type="entry name" value="SBP_5_dom"/>
</dbReference>
<reference evidence="5 6" key="1">
    <citation type="submission" date="2017-09" db="EMBL/GenBank/DDBJ databases">
        <authorList>
            <person name="Ehlers B."/>
            <person name="Leendertz F.H."/>
        </authorList>
    </citation>
    <scope>NUCLEOTIDE SEQUENCE [LARGE SCALE GENOMIC DNA]</scope>
    <source>
        <strain evidence="5 6">CGMCC 1.12662</strain>
    </source>
</reference>
<dbReference type="PANTHER" id="PTHR30290">
    <property type="entry name" value="PERIPLASMIC BINDING COMPONENT OF ABC TRANSPORTER"/>
    <property type="match status" value="1"/>
</dbReference>
<dbReference type="InterPro" id="IPR039424">
    <property type="entry name" value="SBP_5"/>
</dbReference>
<dbReference type="Proteomes" id="UP000231655">
    <property type="component" value="Unassembled WGS sequence"/>
</dbReference>
<sequence>MTLSRIAVLAALGLTLAQPATAQEADQPIRVITSFQIDSMDPETDGFWFQEFGVAELLMEFQPDGTVAPWLAESLTQVDDLTWVIALNEGVTFQNGRALDAEAVKELMDFRLANKASVQGIVPAGTTFEVTGPLEITIHTPAPLPEMPNVLAHEPYFLIYDLQAVEAAAGDWESLETAGIYTGPYQVEDLTDAALIASRYDDYWRGEPAMPGVTVSFVTDINARVLAVQNGEGDIALYPQVSAKPVYDATPNVNLALGPVSTGGYAAYMNTEAGALTDVALRRAVMKSLNYAEIAETVFRGATAEAKGLYTPTLPWAVDNYEYDPEEAAALLEEAGWLLDGNQRVKDGTPLELRILIYPQQPDLAPMSNAMQAYLRKLGIGSEIVSVDSVSEAITSGSVEWDIALMGNGSATVGAVQGFLTRYMVTGADRNYAGYSNARMDELITTLTTESGTEARNAILAEIQQILVEDDPYVFNVTMLRERALVSDAWRSYQPGVAWRHVGWQTAPDALQ</sequence>
<protein>
    <submittedName>
        <fullName evidence="5">Peptide/nickel transport system substrate-binding protein</fullName>
    </submittedName>
</protein>
<dbReference type="SUPFAM" id="SSF53850">
    <property type="entry name" value="Periplasmic binding protein-like II"/>
    <property type="match status" value="1"/>
</dbReference>
<name>A0A285J7W8_9RHOB</name>